<name>A0A913XUT1_EXADI</name>
<evidence type="ECO:0000256" key="3">
    <source>
        <dbReference type="ARBA" id="ARBA00022553"/>
    </source>
</evidence>
<feature type="compositionally biased region" description="Basic and acidic residues" evidence="8">
    <location>
        <begin position="119"/>
        <end position="138"/>
    </location>
</feature>
<dbReference type="EnsemblMetazoa" id="XM_021054484.2">
    <property type="protein sequence ID" value="XP_020910143.1"/>
    <property type="gene ID" value="LOC110247997"/>
</dbReference>
<feature type="compositionally biased region" description="Acidic residues" evidence="8">
    <location>
        <begin position="178"/>
        <end position="192"/>
    </location>
</feature>
<dbReference type="AlphaFoldDB" id="A0A913XUT1"/>
<accession>A0A913XUT1</accession>
<evidence type="ECO:0000256" key="4">
    <source>
        <dbReference type="ARBA" id="ARBA00023015"/>
    </source>
</evidence>
<keyword evidence="3" id="KW-0597">Phosphoprotein</keyword>
<reference evidence="10" key="1">
    <citation type="submission" date="2022-11" db="UniProtKB">
        <authorList>
            <consortium name="EnsemblMetazoa"/>
        </authorList>
    </citation>
    <scope>IDENTIFICATION</scope>
</reference>
<feature type="region of interest" description="Disordered" evidence="8">
    <location>
        <begin position="109"/>
        <end position="207"/>
    </location>
</feature>
<dbReference type="RefSeq" id="XP_020910143.1">
    <property type="nucleotide sequence ID" value="XM_021054484.2"/>
</dbReference>
<keyword evidence="11" id="KW-1185">Reference proteome</keyword>
<comment type="similarity">
    <text evidence="2">Belongs to the EAF family.</text>
</comment>
<evidence type="ECO:0000313" key="11">
    <source>
        <dbReference type="Proteomes" id="UP000887567"/>
    </source>
</evidence>
<dbReference type="GO" id="GO:0003711">
    <property type="term" value="F:transcription elongation factor activity"/>
    <property type="evidence" value="ECO:0007669"/>
    <property type="project" value="TreeGrafter"/>
</dbReference>
<feature type="compositionally biased region" description="Polar residues" evidence="8">
    <location>
        <begin position="140"/>
        <end position="149"/>
    </location>
</feature>
<dbReference type="InterPro" id="IPR027093">
    <property type="entry name" value="EAF_fam"/>
</dbReference>
<sequence>MAESDVFSFVKEEEYELILGNSLSNKRSEQDSVFHTVRYDFKPASIDSTKPGSLAVGNKNDVTVEVPHIQDSGSTTYNGSKRLCQKEFLLIVDKKSQTLTLERIESNMQVKKIRSQSSKRQETNAKIDTKSKSPEKEPNLTASPSSLLESSKMVAKDSSSDSSDISSDSDDENRNISDNEDDDDDDDDDDEIDEKHVEQLNNFLNFM</sequence>
<keyword evidence="4" id="KW-0805">Transcription regulation</keyword>
<dbReference type="PANTHER" id="PTHR15970">
    <property type="entry name" value="ELL-ASSOCIATED FACTOR EAF"/>
    <property type="match status" value="1"/>
</dbReference>
<dbReference type="PANTHER" id="PTHR15970:SF2">
    <property type="entry name" value="ELL-ASSOCIATED FACTOR EAF"/>
    <property type="match status" value="1"/>
</dbReference>
<evidence type="ECO:0000256" key="5">
    <source>
        <dbReference type="ARBA" id="ARBA00023159"/>
    </source>
</evidence>
<keyword evidence="7" id="KW-0539">Nucleus</keyword>
<dbReference type="GO" id="GO:0006368">
    <property type="term" value="P:transcription elongation by RNA polymerase II"/>
    <property type="evidence" value="ECO:0007669"/>
    <property type="project" value="InterPro"/>
</dbReference>
<feature type="domain" description="Transcription elongation factor Eaf N-terminal" evidence="9">
    <location>
        <begin position="15"/>
        <end position="115"/>
    </location>
</feature>
<keyword evidence="6" id="KW-0804">Transcription</keyword>
<evidence type="ECO:0000256" key="2">
    <source>
        <dbReference type="ARBA" id="ARBA00007798"/>
    </source>
</evidence>
<evidence type="ECO:0000313" key="10">
    <source>
        <dbReference type="EnsemblMetazoa" id="XP_020910143.1"/>
    </source>
</evidence>
<dbReference type="Pfam" id="PF09816">
    <property type="entry name" value="EAF"/>
    <property type="match status" value="1"/>
</dbReference>
<dbReference type="KEGG" id="epa:110247997"/>
<dbReference type="GO" id="GO:0032783">
    <property type="term" value="C:super elongation complex"/>
    <property type="evidence" value="ECO:0007669"/>
    <property type="project" value="InterPro"/>
</dbReference>
<evidence type="ECO:0000256" key="1">
    <source>
        <dbReference type="ARBA" id="ARBA00004123"/>
    </source>
</evidence>
<evidence type="ECO:0000256" key="8">
    <source>
        <dbReference type="SAM" id="MobiDB-lite"/>
    </source>
</evidence>
<protein>
    <recommendedName>
        <fullName evidence="9">Transcription elongation factor Eaf N-terminal domain-containing protein</fullName>
    </recommendedName>
</protein>
<dbReference type="GeneID" id="110247997"/>
<proteinExistence type="inferred from homology"/>
<keyword evidence="5" id="KW-0010">Activator</keyword>
<evidence type="ECO:0000256" key="7">
    <source>
        <dbReference type="ARBA" id="ARBA00023242"/>
    </source>
</evidence>
<evidence type="ECO:0000256" key="6">
    <source>
        <dbReference type="ARBA" id="ARBA00023163"/>
    </source>
</evidence>
<dbReference type="OMA" id="CLLFFDH"/>
<evidence type="ECO:0000259" key="9">
    <source>
        <dbReference type="Pfam" id="PF09816"/>
    </source>
</evidence>
<dbReference type="InterPro" id="IPR019194">
    <property type="entry name" value="Tscrpt_elong_fac_Eaf_N"/>
</dbReference>
<comment type="subcellular location">
    <subcellularLocation>
        <location evidence="1">Nucleus</location>
    </subcellularLocation>
</comment>
<organism evidence="10 11">
    <name type="scientific">Exaiptasia diaphana</name>
    <name type="common">Tropical sea anemone</name>
    <name type="synonym">Aiptasia pulchella</name>
    <dbReference type="NCBI Taxonomy" id="2652724"/>
    <lineage>
        <taxon>Eukaryota</taxon>
        <taxon>Metazoa</taxon>
        <taxon>Cnidaria</taxon>
        <taxon>Anthozoa</taxon>
        <taxon>Hexacorallia</taxon>
        <taxon>Actiniaria</taxon>
        <taxon>Aiptasiidae</taxon>
        <taxon>Exaiptasia</taxon>
    </lineage>
</organism>
<dbReference type="Proteomes" id="UP000887567">
    <property type="component" value="Unplaced"/>
</dbReference>
<dbReference type="OrthoDB" id="125903at2759"/>